<comment type="caution">
    <text evidence="1">The sequence shown here is derived from an EMBL/GenBank/DDBJ whole genome shotgun (WGS) entry which is preliminary data.</text>
</comment>
<dbReference type="AlphaFoldDB" id="A0A0C2NDL6"/>
<organism evidence="1 2">
    <name type="scientific">Thelohanellus kitauei</name>
    <name type="common">Myxosporean</name>
    <dbReference type="NCBI Taxonomy" id="669202"/>
    <lineage>
        <taxon>Eukaryota</taxon>
        <taxon>Metazoa</taxon>
        <taxon>Cnidaria</taxon>
        <taxon>Myxozoa</taxon>
        <taxon>Myxosporea</taxon>
        <taxon>Bivalvulida</taxon>
        <taxon>Platysporina</taxon>
        <taxon>Myxobolidae</taxon>
        <taxon>Thelohanellus</taxon>
    </lineage>
</organism>
<dbReference type="EMBL" id="JWZT01000435">
    <property type="protein sequence ID" value="KII74400.1"/>
    <property type="molecule type" value="Genomic_DNA"/>
</dbReference>
<protein>
    <submittedName>
        <fullName evidence="1">Uncharacterized protein</fullName>
    </submittedName>
</protein>
<proteinExistence type="predicted"/>
<dbReference type="Proteomes" id="UP000031668">
    <property type="component" value="Unassembled WGS sequence"/>
</dbReference>
<evidence type="ECO:0000313" key="1">
    <source>
        <dbReference type="EMBL" id="KII74400.1"/>
    </source>
</evidence>
<evidence type="ECO:0000313" key="2">
    <source>
        <dbReference type="Proteomes" id="UP000031668"/>
    </source>
</evidence>
<reference evidence="1 2" key="1">
    <citation type="journal article" date="2014" name="Genome Biol. Evol.">
        <title>The genome of the myxosporean Thelohanellus kitauei shows adaptations to nutrient acquisition within its fish host.</title>
        <authorList>
            <person name="Yang Y."/>
            <person name="Xiong J."/>
            <person name="Zhou Z."/>
            <person name="Huo F."/>
            <person name="Miao W."/>
            <person name="Ran C."/>
            <person name="Liu Y."/>
            <person name="Zhang J."/>
            <person name="Feng J."/>
            <person name="Wang M."/>
            <person name="Wang M."/>
            <person name="Wang L."/>
            <person name="Yao B."/>
        </authorList>
    </citation>
    <scope>NUCLEOTIDE SEQUENCE [LARGE SCALE GENOMIC DNA]</scope>
    <source>
        <strain evidence="1">Wuqing</strain>
    </source>
</reference>
<keyword evidence="2" id="KW-1185">Reference proteome</keyword>
<name>A0A0C2NDL6_THEKT</name>
<gene>
    <name evidence="1" type="ORF">RF11_13322</name>
</gene>
<sequence length="192" mass="22145">MVLPEVFECKIGNYFEKPSRIKLLEDDICITSNVFDDQEIGICGLEGQYYIILAHDTSVSLLIGKNIKFISLKNKETAIFPLSEIIRGNIIDYAIDDMNNIFYILNKTGIFRIFYVARAQISRNTILGVVFGANILGFEIDRLHNQMYYYTNKNVFVCHTESLSKKALMKATTQIYFIKTFISLGYIFNDRE</sequence>
<accession>A0A0C2NDL6</accession>